<dbReference type="OrthoDB" id="9765769at2"/>
<dbReference type="Gene3D" id="2.30.40.10">
    <property type="entry name" value="Urease, subunit C, domain 1"/>
    <property type="match status" value="1"/>
</dbReference>
<sequence>MPVQLFKNARIVDGSQADLPDPVDFAVEDGRFVEVGTSLSLDADTTMDLGGAVVMPGLIDCHVHISMVSGNLALSAALPNTWVAHKSAQIMKGMLMRGFTTVRDMGGADWGICQAQRDGLFDGPRVVMCGKALSQTGGHNDYRQRYDTGYPQHYETNLGSMGRIVDGVDSVRRAAREEIKGGAEFLKVMADGGVSSPSDPIGYLVFSRDELKAIAEVADGYGTYVSGHLYCDEAIQRALDCGIGCVEHGNLASDDTIARMAREGVPVVPTNITLDIVSKMGADAGMEPAAMERAESIRGAGLERTAKWVEAGVMLGFGTDLLGDMHPYQSDEFLIRANHLPNHTVIRSATLDAAKILRKEGEIGVIAAGAHADFIVVNGNPLEDISVLTDQGSRIDMIVQGGVAKKKSAAL</sequence>
<dbReference type="PANTHER" id="PTHR43135:SF3">
    <property type="entry name" value="ALPHA-D-RIBOSE 1-METHYLPHOSPHONATE 5-TRIPHOSPHATE DIPHOSPHATASE"/>
    <property type="match status" value="1"/>
</dbReference>
<dbReference type="EMBL" id="CP018080">
    <property type="protein sequence ID" value="APE46024.1"/>
    <property type="molecule type" value="Genomic_DNA"/>
</dbReference>
<evidence type="ECO:0000313" key="3">
    <source>
        <dbReference type="Proteomes" id="UP000181897"/>
    </source>
</evidence>
<feature type="domain" description="Amidohydrolase-related" evidence="1">
    <location>
        <begin position="53"/>
        <end position="401"/>
    </location>
</feature>
<evidence type="ECO:0000313" key="2">
    <source>
        <dbReference type="EMBL" id="APE46024.1"/>
    </source>
</evidence>
<gene>
    <name evidence="2" type="ORF">BOO69_20950</name>
</gene>
<proteinExistence type="predicted"/>
<dbReference type="InterPro" id="IPR032466">
    <property type="entry name" value="Metal_Hydrolase"/>
</dbReference>
<dbReference type="SUPFAM" id="SSF51338">
    <property type="entry name" value="Composite domain of metallo-dependent hydrolases"/>
    <property type="match status" value="1"/>
</dbReference>
<geneLocation type="plasmid" evidence="2 3">
    <name>unnamed4</name>
</geneLocation>
<dbReference type="AlphaFoldDB" id="A0A1J0WPD8"/>
<dbReference type="CDD" id="cd01299">
    <property type="entry name" value="Met_dep_hydrolase_A"/>
    <property type="match status" value="1"/>
</dbReference>
<dbReference type="Gene3D" id="3.20.20.140">
    <property type="entry name" value="Metal-dependent hydrolases"/>
    <property type="match status" value="1"/>
</dbReference>
<name>A0A1J0WPD8_9RHOB</name>
<dbReference type="Pfam" id="PF01979">
    <property type="entry name" value="Amidohydro_1"/>
    <property type="match status" value="1"/>
</dbReference>
<dbReference type="InterPro" id="IPR011059">
    <property type="entry name" value="Metal-dep_hydrolase_composite"/>
</dbReference>
<dbReference type="PANTHER" id="PTHR43135">
    <property type="entry name" value="ALPHA-D-RIBOSE 1-METHYLPHOSPHONATE 5-TRIPHOSPHATE DIPHOSPHATASE"/>
    <property type="match status" value="1"/>
</dbReference>
<protein>
    <submittedName>
        <fullName evidence="2">Peptidase M38</fullName>
    </submittedName>
</protein>
<dbReference type="GO" id="GO:0016810">
    <property type="term" value="F:hydrolase activity, acting on carbon-nitrogen (but not peptide) bonds"/>
    <property type="evidence" value="ECO:0007669"/>
    <property type="project" value="InterPro"/>
</dbReference>
<reference evidence="2 3" key="1">
    <citation type="submission" date="2016-11" db="EMBL/GenBank/DDBJ databases">
        <title>Complete genome sequence of Sulfitobacter sp. AM1-D1, a toxic bacteria associated with marine dinoflagellate Alexandrium minutum in East China Sea.</title>
        <authorList>
            <person name="Yang Q."/>
            <person name="Zhang X."/>
            <person name="Tian X."/>
        </authorList>
    </citation>
    <scope>NUCLEOTIDE SEQUENCE [LARGE SCALE GENOMIC DNA]</scope>
    <source>
        <strain evidence="2 3">AM1-D1</strain>
        <plasmid evidence="2 3">unnamed4</plasmid>
    </source>
</reference>
<accession>A0A1J0WPD8</accession>
<evidence type="ECO:0000259" key="1">
    <source>
        <dbReference type="Pfam" id="PF01979"/>
    </source>
</evidence>
<dbReference type="InterPro" id="IPR057744">
    <property type="entry name" value="OTAase-like"/>
</dbReference>
<keyword evidence="3" id="KW-1185">Reference proteome</keyword>
<dbReference type="KEGG" id="suam:BOO69_20950"/>
<keyword evidence="2" id="KW-0614">Plasmid</keyword>
<dbReference type="InterPro" id="IPR051781">
    <property type="entry name" value="Metallo-dep_Hydrolase"/>
</dbReference>
<organism evidence="2 3">
    <name type="scientific">Sulfitobacter alexandrii</name>
    <dbReference type="NCBI Taxonomy" id="1917485"/>
    <lineage>
        <taxon>Bacteria</taxon>
        <taxon>Pseudomonadati</taxon>
        <taxon>Pseudomonadota</taxon>
        <taxon>Alphaproteobacteria</taxon>
        <taxon>Rhodobacterales</taxon>
        <taxon>Roseobacteraceae</taxon>
        <taxon>Sulfitobacter</taxon>
    </lineage>
</organism>
<dbReference type="SUPFAM" id="SSF51556">
    <property type="entry name" value="Metallo-dependent hydrolases"/>
    <property type="match status" value="1"/>
</dbReference>
<dbReference type="Proteomes" id="UP000181897">
    <property type="component" value="Plasmid unnamed4"/>
</dbReference>
<dbReference type="InterPro" id="IPR006680">
    <property type="entry name" value="Amidohydro-rel"/>
</dbReference>
<dbReference type="RefSeq" id="WP_071974335.1">
    <property type="nucleotide sequence ID" value="NZ_CP018080.1"/>
</dbReference>